<dbReference type="Proteomes" id="UP000671862">
    <property type="component" value="Chromosome"/>
</dbReference>
<accession>A0ABX7S6J4</accession>
<evidence type="ECO:0000313" key="2">
    <source>
        <dbReference type="EMBL" id="QTA37814.1"/>
    </source>
</evidence>
<feature type="domain" description="PEGA" evidence="1">
    <location>
        <begin position="405"/>
        <end position="436"/>
    </location>
</feature>
<sequence>MKKAVLFLLFLSSIFIAGTLVVISEPGALVYWNENLVEKIPETGKLVIENLEYPGLLKIVKPGYAPFETSVATDGVVNASLVLPAYLALNTIPSRAKVYINGSFLGETPGVFEVSSGELILEIQKEGYLKKKMRLNLKPSELRKIEVTLKNKVTLILKSSNNIKALFNNKIIDIPAKLEVEPGSYTLKILETFYASPVQVIHVPEEEIYTYNVNETQYSHLLIYGYPENAVVTVNAITKNAPAEFVLLPGTYTIKVSSDGYKEIEESLEIQKGVQTYSYNLRTAVFSKINNNIQIYLDGVPVSSKKVPQRLYFTRVVSEKGQWYGFTDGSIEEYPESLSVVVMQDGYVEYKGFRFKTPALLNVESGESIRVLSDKEEKTLTILNNIVFDDSDKCAVNFYANGRFEVYVDGKLIGRTPIYIYPLSSGKHKVEFYYGGRVVSSREVVIQQGVINEVYGGDYK</sequence>
<evidence type="ECO:0000313" key="3">
    <source>
        <dbReference type="Proteomes" id="UP000671862"/>
    </source>
</evidence>
<protein>
    <submittedName>
        <fullName evidence="2">PEGA domain-containing protein</fullName>
    </submittedName>
</protein>
<gene>
    <name evidence="2" type="ORF">JYK00_08825</name>
</gene>
<dbReference type="Pfam" id="PF08308">
    <property type="entry name" value="PEGA"/>
    <property type="match status" value="3"/>
</dbReference>
<feature type="domain" description="PEGA" evidence="1">
    <location>
        <begin position="220"/>
        <end position="280"/>
    </location>
</feature>
<feature type="domain" description="PEGA" evidence="1">
    <location>
        <begin position="87"/>
        <end position="151"/>
    </location>
</feature>
<reference evidence="2 3" key="1">
    <citation type="submission" date="2021-03" db="EMBL/GenBank/DDBJ databases">
        <title>Thermosipho ferrireducens sp.nov., an anaerobic thermophilic iron-reducing bacterium isolated from a deep-sea hydrothermal sulfide deposits.</title>
        <authorList>
            <person name="Zeng X."/>
            <person name="Chen Y."/>
            <person name="Shao Z."/>
        </authorList>
    </citation>
    <scope>NUCLEOTIDE SEQUENCE [LARGE SCALE GENOMIC DNA]</scope>
    <source>
        <strain evidence="2 3">JL129W03</strain>
    </source>
</reference>
<dbReference type="RefSeq" id="WP_207566535.1">
    <property type="nucleotide sequence ID" value="NZ_CP071446.1"/>
</dbReference>
<dbReference type="PANTHER" id="PTHR36194">
    <property type="entry name" value="S-LAYER-LIKE PROTEIN"/>
    <property type="match status" value="1"/>
</dbReference>
<dbReference type="EMBL" id="CP071446">
    <property type="protein sequence ID" value="QTA37814.1"/>
    <property type="molecule type" value="Genomic_DNA"/>
</dbReference>
<dbReference type="InterPro" id="IPR013229">
    <property type="entry name" value="PEGA"/>
</dbReference>
<dbReference type="PANTHER" id="PTHR36194:SF1">
    <property type="entry name" value="S-LAYER-LIKE PROTEIN"/>
    <property type="match status" value="1"/>
</dbReference>
<evidence type="ECO:0000259" key="1">
    <source>
        <dbReference type="Pfam" id="PF08308"/>
    </source>
</evidence>
<keyword evidence="3" id="KW-1185">Reference proteome</keyword>
<organism evidence="2 3">
    <name type="scientific">Thermosipho ferrireducens</name>
    <dbReference type="NCBI Taxonomy" id="2571116"/>
    <lineage>
        <taxon>Bacteria</taxon>
        <taxon>Thermotogati</taxon>
        <taxon>Thermotogota</taxon>
        <taxon>Thermotogae</taxon>
        <taxon>Thermotogales</taxon>
        <taxon>Fervidobacteriaceae</taxon>
        <taxon>Thermosipho</taxon>
    </lineage>
</organism>
<proteinExistence type="predicted"/>
<name>A0ABX7S6J4_9BACT</name>